<dbReference type="CDD" id="cd18432">
    <property type="entry name" value="BRCT_PAXIP1_rpt6_like"/>
    <property type="match status" value="1"/>
</dbReference>
<keyword evidence="7" id="KW-1185">Reference proteome</keyword>
<dbReference type="Pfam" id="PF00583">
    <property type="entry name" value="Acetyltransf_1"/>
    <property type="match status" value="1"/>
</dbReference>
<dbReference type="EMBL" id="JAHRHJ020000004">
    <property type="protein sequence ID" value="KAH9317994.1"/>
    <property type="molecule type" value="Genomic_DNA"/>
</dbReference>
<evidence type="ECO:0000259" key="4">
    <source>
        <dbReference type="PROSITE" id="PS50172"/>
    </source>
</evidence>
<evidence type="ECO:0000313" key="6">
    <source>
        <dbReference type="EMBL" id="KAH9317994.1"/>
    </source>
</evidence>
<accession>A0AA38G6W9</accession>
<dbReference type="GO" id="GO:0016747">
    <property type="term" value="F:acyltransferase activity, transferring groups other than amino-acyl groups"/>
    <property type="evidence" value="ECO:0007669"/>
    <property type="project" value="InterPro"/>
</dbReference>
<feature type="non-terminal residue" evidence="6">
    <location>
        <position position="652"/>
    </location>
</feature>
<dbReference type="PROSITE" id="PS51186">
    <property type="entry name" value="GNAT"/>
    <property type="match status" value="1"/>
</dbReference>
<evidence type="ECO:0000259" key="5">
    <source>
        <dbReference type="PROSITE" id="PS51186"/>
    </source>
</evidence>
<dbReference type="Gene3D" id="3.40.50.10190">
    <property type="entry name" value="BRCT domain"/>
    <property type="match status" value="2"/>
</dbReference>
<dbReference type="PROSITE" id="PS50172">
    <property type="entry name" value="BRCT"/>
    <property type="match status" value="2"/>
</dbReference>
<feature type="domain" description="BRCT" evidence="4">
    <location>
        <begin position="557"/>
        <end position="640"/>
    </location>
</feature>
<dbReference type="SUPFAM" id="SSF52113">
    <property type="entry name" value="BRCT domain"/>
    <property type="match status" value="2"/>
</dbReference>
<dbReference type="InterPro" id="IPR051579">
    <property type="entry name" value="DDR_Transcriptional_Reg"/>
</dbReference>
<name>A0AA38G6W9_TAXCH</name>
<dbReference type="SUPFAM" id="SSF55729">
    <property type="entry name" value="Acyl-CoA N-acyltransferases (Nat)"/>
    <property type="match status" value="1"/>
</dbReference>
<reference evidence="6 7" key="1">
    <citation type="journal article" date="2021" name="Nat. Plants">
        <title>The Taxus genome provides insights into paclitaxel biosynthesis.</title>
        <authorList>
            <person name="Xiong X."/>
            <person name="Gou J."/>
            <person name="Liao Q."/>
            <person name="Li Y."/>
            <person name="Zhou Q."/>
            <person name="Bi G."/>
            <person name="Li C."/>
            <person name="Du R."/>
            <person name="Wang X."/>
            <person name="Sun T."/>
            <person name="Guo L."/>
            <person name="Liang H."/>
            <person name="Lu P."/>
            <person name="Wu Y."/>
            <person name="Zhang Z."/>
            <person name="Ro D.K."/>
            <person name="Shang Y."/>
            <person name="Huang S."/>
            <person name="Yan J."/>
        </authorList>
    </citation>
    <scope>NUCLEOTIDE SEQUENCE [LARGE SCALE GENOMIC DNA]</scope>
    <source>
        <strain evidence="6">Ta-2019</strain>
    </source>
</reference>
<dbReference type="InterPro" id="IPR036420">
    <property type="entry name" value="BRCT_dom_sf"/>
</dbReference>
<dbReference type="CDD" id="cd04301">
    <property type="entry name" value="NAT_SF"/>
    <property type="match status" value="1"/>
</dbReference>
<proteinExistence type="predicted"/>
<protein>
    <recommendedName>
        <fullName evidence="8">BRCT domain-containing protein</fullName>
    </recommendedName>
</protein>
<feature type="domain" description="BRCT" evidence="4">
    <location>
        <begin position="454"/>
        <end position="534"/>
    </location>
</feature>
<dbReference type="Proteomes" id="UP000824469">
    <property type="component" value="Unassembled WGS sequence"/>
</dbReference>
<dbReference type="OMA" id="MFLERCV"/>
<evidence type="ECO:0000256" key="1">
    <source>
        <dbReference type="ARBA" id="ARBA00004123"/>
    </source>
</evidence>
<comment type="subcellular location">
    <subcellularLocation>
        <location evidence="1">Nucleus</location>
    </subcellularLocation>
</comment>
<dbReference type="SMART" id="SM00292">
    <property type="entry name" value="BRCT"/>
    <property type="match status" value="2"/>
</dbReference>
<organism evidence="6 7">
    <name type="scientific">Taxus chinensis</name>
    <name type="common">Chinese yew</name>
    <name type="synonym">Taxus wallichiana var. chinensis</name>
    <dbReference type="NCBI Taxonomy" id="29808"/>
    <lineage>
        <taxon>Eukaryota</taxon>
        <taxon>Viridiplantae</taxon>
        <taxon>Streptophyta</taxon>
        <taxon>Embryophyta</taxon>
        <taxon>Tracheophyta</taxon>
        <taxon>Spermatophyta</taxon>
        <taxon>Pinopsida</taxon>
        <taxon>Pinidae</taxon>
        <taxon>Conifers II</taxon>
        <taxon>Cupressales</taxon>
        <taxon>Taxaceae</taxon>
        <taxon>Taxus</taxon>
    </lineage>
</organism>
<dbReference type="GO" id="GO:0005634">
    <property type="term" value="C:nucleus"/>
    <property type="evidence" value="ECO:0007669"/>
    <property type="project" value="UniProtKB-SubCell"/>
</dbReference>
<dbReference type="PANTHER" id="PTHR23196">
    <property type="entry name" value="PAX TRANSCRIPTION ACTIVATION DOMAIN INTERACTING PROTEIN"/>
    <property type="match status" value="1"/>
</dbReference>
<dbReference type="InterPro" id="IPR001357">
    <property type="entry name" value="BRCT_dom"/>
</dbReference>
<evidence type="ECO:0000313" key="7">
    <source>
        <dbReference type="Proteomes" id="UP000824469"/>
    </source>
</evidence>
<dbReference type="Pfam" id="PF00533">
    <property type="entry name" value="BRCT"/>
    <property type="match status" value="1"/>
</dbReference>
<comment type="caution">
    <text evidence="6">The sequence shown here is derived from an EMBL/GenBank/DDBJ whole genome shotgun (WGS) entry which is preliminary data.</text>
</comment>
<evidence type="ECO:0000256" key="3">
    <source>
        <dbReference type="ARBA" id="ARBA00023242"/>
    </source>
</evidence>
<dbReference type="Gene3D" id="3.40.630.30">
    <property type="match status" value="1"/>
</dbReference>
<dbReference type="AlphaFoldDB" id="A0AA38G6W9"/>
<evidence type="ECO:0008006" key="8">
    <source>
        <dbReference type="Google" id="ProtNLM"/>
    </source>
</evidence>
<dbReference type="GO" id="GO:0006974">
    <property type="term" value="P:DNA damage response"/>
    <property type="evidence" value="ECO:0007669"/>
    <property type="project" value="UniProtKB-KW"/>
</dbReference>
<dbReference type="PANTHER" id="PTHR23196:SF8">
    <property type="entry name" value="N-ACETYLTRANSFERASE"/>
    <property type="match status" value="1"/>
</dbReference>
<dbReference type="InterPro" id="IPR016181">
    <property type="entry name" value="Acyl_CoA_acyltransferase"/>
</dbReference>
<sequence length="652" mass="72486">ANKLKKHVDGIDYTKMSYAANTGKESPFVERCVIGGKYCSLLVKCDAIVGTEKVIAAITYQILPPNTQYAEIPLAAVSKHYQHKGFGRLLYEEVKKRLHDVGVLSLFCWGDHESEEFWLKQGFSTLAEVDGNGKARKLPIKNDVRRAMSVPGSATLLVSHLNGDNYASGNAINLTPPRHMRQCRFLSPGSDNSKSNMETSPALHIMTPIVTKPKANSVKLLTKKCCFEESMGLDHENITLMDIDQTLPHEDVDIVNVGSIANSSVKQSCFMAVGMGTPMIPSDFPVKVEDGLLDSIAVAEVVSTSNMKHCDNSVLQFCKEQGIFDHKAVDAEEATVEKSRDIQKLNTPYLSQRRGIKRSRPVEESYSKSIKVTEDYRNDDITFAEDEHNVLHVCENNGGSTRALIDSRIMREPLVEVIPSQTQPPNLQHKVLDTKKTFSGDLLEASAAERQQPVIMLMNIVDERKRLKLIKIVEQMGGAVSSVGNICTHVVTGQVRRTLNFCRALCAGAWVVSPDWLKASFKQNHFVDELPFMLEDTVYESKYGVKMEDVVLRARANHHKLLHCFHVYITPHVQPQVEALSAIVESAGGKVLLSLDKLQVPSHTFALTCVEDMSEALAAAMAGMPTFSSEWFICCIMKQKFDFNAPQFLESL</sequence>
<gene>
    <name evidence="6" type="ORF">KI387_019763</name>
</gene>
<feature type="domain" description="N-acetyltransferase" evidence="5">
    <location>
        <begin position="52"/>
        <end position="141"/>
    </location>
</feature>
<dbReference type="Pfam" id="PF16589">
    <property type="entry name" value="BRCT_2"/>
    <property type="match status" value="1"/>
</dbReference>
<keyword evidence="3" id="KW-0539">Nucleus</keyword>
<keyword evidence="2" id="KW-0227">DNA damage</keyword>
<evidence type="ECO:0000256" key="2">
    <source>
        <dbReference type="ARBA" id="ARBA00022763"/>
    </source>
</evidence>
<dbReference type="InterPro" id="IPR000182">
    <property type="entry name" value="GNAT_dom"/>
</dbReference>